<proteinExistence type="inferred from homology"/>
<keyword evidence="3" id="KW-0436">Ligase</keyword>
<comment type="function">
    <text evidence="2">Hydrolyzes RNA 2',3'-cyclic phosphodiester to an RNA 2'-phosphomonoester.</text>
</comment>
<dbReference type="Pfam" id="PF13563">
    <property type="entry name" value="2_5_RNA_ligase2"/>
    <property type="match status" value="1"/>
</dbReference>
<evidence type="ECO:0000256" key="1">
    <source>
        <dbReference type="ARBA" id="ARBA00022801"/>
    </source>
</evidence>
<dbReference type="HAMAP" id="MF_01940">
    <property type="entry name" value="RNA_CPDase"/>
    <property type="match status" value="1"/>
</dbReference>
<protein>
    <recommendedName>
        <fullName evidence="2">RNA 2',3'-cyclic phosphodiesterase</fullName>
        <shortName evidence="2">RNA 2',3'-CPDase</shortName>
        <ecNumber evidence="2">3.1.4.58</ecNumber>
    </recommendedName>
</protein>
<comment type="similarity">
    <text evidence="2">Belongs to the 2H phosphoesterase superfamily. ThpR family.</text>
</comment>
<feature type="short sequence motif" description="HXTX 2" evidence="2">
    <location>
        <begin position="192"/>
        <end position="195"/>
    </location>
</feature>
<sequence>MTGADVPDAGMRLFVGVFPPPEAVADLSTAVARLRVGRAAAAGTNVRLADPARAHLTVAFLGQVDASRLVDVENALGPAAETFRTRDLPAADRPAADQAVVDLPGADRPVADLPETGRAVAELPVTDRPAGGRTGSAVLRLGGGGSFGRGRFTVLWVDVRGDVEALRVLARLVRAGLRRGRLPYDEKPFTPHLTIARPGDRVDRADVAADREALHDYLGPPWPATELVLVRSHQGPKPTYDRVAAWPI</sequence>
<dbReference type="AlphaFoldDB" id="A0A7H8XEJ2"/>
<keyword evidence="1 2" id="KW-0378">Hydrolase</keyword>
<evidence type="ECO:0000313" key="4">
    <source>
        <dbReference type="Proteomes" id="UP000509335"/>
    </source>
</evidence>
<dbReference type="Gene3D" id="3.90.1140.10">
    <property type="entry name" value="Cyclic phosphodiesterase"/>
    <property type="match status" value="2"/>
</dbReference>
<dbReference type="GO" id="GO:0004113">
    <property type="term" value="F:2',3'-cyclic-nucleotide 3'-phosphodiesterase activity"/>
    <property type="evidence" value="ECO:0007669"/>
    <property type="project" value="InterPro"/>
</dbReference>
<dbReference type="KEGG" id="mcab:HXZ27_02710"/>
<feature type="short sequence motif" description="HXTX 1" evidence="2">
    <location>
        <begin position="55"/>
        <end position="58"/>
    </location>
</feature>
<reference evidence="3 4" key="1">
    <citation type="submission" date="2020-07" db="EMBL/GenBank/DDBJ databases">
        <title>A bifunctional nitrone conjugated secondary metabolite targeting the ribosome.</title>
        <authorList>
            <person name="Limbrick E.M."/>
            <person name="Graf M."/>
            <person name="Derewacz D.K."/>
            <person name="Nguyen F."/>
            <person name="Spraggins J.M."/>
            <person name="Wieland M."/>
            <person name="Ynigez-Gutierrez A.E."/>
            <person name="Reisman B.J."/>
            <person name="Zinshteyn B."/>
            <person name="McCulloch K."/>
            <person name="Iverson T.M."/>
            <person name="Green R."/>
            <person name="Wilson D.N."/>
            <person name="Bachmann B.O."/>
        </authorList>
    </citation>
    <scope>NUCLEOTIDE SEQUENCE [LARGE SCALE GENOMIC DNA]</scope>
    <source>
        <strain evidence="4">aurantiaca</strain>
    </source>
</reference>
<dbReference type="InterPro" id="IPR004175">
    <property type="entry name" value="RNA_CPDase"/>
</dbReference>
<dbReference type="EMBL" id="CP058322">
    <property type="protein sequence ID" value="QLD23275.1"/>
    <property type="molecule type" value="Genomic_DNA"/>
</dbReference>
<dbReference type="GO" id="GO:0008664">
    <property type="term" value="F:RNA 2',3'-cyclic 3'-phosphodiesterase activity"/>
    <property type="evidence" value="ECO:0007669"/>
    <property type="project" value="UniProtKB-EC"/>
</dbReference>
<feature type="active site" description="Proton donor" evidence="2">
    <location>
        <position position="55"/>
    </location>
</feature>
<gene>
    <name evidence="3" type="ORF">HXZ27_02710</name>
</gene>
<evidence type="ECO:0000256" key="2">
    <source>
        <dbReference type="HAMAP-Rule" id="MF_01940"/>
    </source>
</evidence>
<dbReference type="PANTHER" id="PTHR35561">
    <property type="entry name" value="RNA 2',3'-CYCLIC PHOSPHODIESTERASE"/>
    <property type="match status" value="1"/>
</dbReference>
<dbReference type="SUPFAM" id="SSF55144">
    <property type="entry name" value="LigT-like"/>
    <property type="match status" value="2"/>
</dbReference>
<dbReference type="Proteomes" id="UP000509335">
    <property type="component" value="Chromosome"/>
</dbReference>
<name>A0A7H8XEJ2_9ACTN</name>
<feature type="active site" description="Proton acceptor" evidence="2">
    <location>
        <position position="192"/>
    </location>
</feature>
<evidence type="ECO:0000313" key="3">
    <source>
        <dbReference type="EMBL" id="QLD23275.1"/>
    </source>
</evidence>
<dbReference type="EC" id="3.1.4.58" evidence="2"/>
<dbReference type="PANTHER" id="PTHR35561:SF1">
    <property type="entry name" value="RNA 2',3'-CYCLIC PHOSPHODIESTERASE"/>
    <property type="match status" value="1"/>
</dbReference>
<dbReference type="InterPro" id="IPR009097">
    <property type="entry name" value="Cyclic_Pdiesterase"/>
</dbReference>
<comment type="catalytic activity">
    <reaction evidence="2">
        <text>a 3'-end 2',3'-cyclophospho-ribonucleotide-RNA + H2O = a 3'-end 2'-phospho-ribonucleotide-RNA + H(+)</text>
        <dbReference type="Rhea" id="RHEA:11828"/>
        <dbReference type="Rhea" id="RHEA-COMP:10464"/>
        <dbReference type="Rhea" id="RHEA-COMP:17353"/>
        <dbReference type="ChEBI" id="CHEBI:15377"/>
        <dbReference type="ChEBI" id="CHEBI:15378"/>
        <dbReference type="ChEBI" id="CHEBI:83064"/>
        <dbReference type="ChEBI" id="CHEBI:173113"/>
        <dbReference type="EC" id="3.1.4.58"/>
    </reaction>
</comment>
<accession>A0A7H8XEJ2</accession>
<organism evidence="3 4">
    <name type="scientific">Micromonospora carbonacea</name>
    <dbReference type="NCBI Taxonomy" id="47853"/>
    <lineage>
        <taxon>Bacteria</taxon>
        <taxon>Bacillati</taxon>
        <taxon>Actinomycetota</taxon>
        <taxon>Actinomycetes</taxon>
        <taxon>Micromonosporales</taxon>
        <taxon>Micromonosporaceae</taxon>
        <taxon>Micromonospora</taxon>
    </lineage>
</organism>
<dbReference type="GO" id="GO:0016874">
    <property type="term" value="F:ligase activity"/>
    <property type="evidence" value="ECO:0007669"/>
    <property type="project" value="UniProtKB-KW"/>
</dbReference>